<keyword evidence="2" id="KW-0813">Transport</keyword>
<keyword evidence="6" id="KW-1278">Translocase</keyword>
<evidence type="ECO:0000256" key="7">
    <source>
        <dbReference type="ARBA" id="ARBA00022970"/>
    </source>
</evidence>
<dbReference type="PANTHER" id="PTHR43166">
    <property type="entry name" value="AMINO ACID IMPORT ATP-BINDING PROTEIN"/>
    <property type="match status" value="1"/>
</dbReference>
<comment type="caution">
    <text evidence="12">The sequence shown here is derived from an EMBL/GenBank/DDBJ whole genome shotgun (WGS) entry which is preliminary data.</text>
</comment>
<dbReference type="FunFam" id="3.40.50.300:FF:000056">
    <property type="entry name" value="Cell division ATP-binding protein FtsE"/>
    <property type="match status" value="1"/>
</dbReference>
<dbReference type="InterPro" id="IPR017871">
    <property type="entry name" value="ABC_transporter-like_CS"/>
</dbReference>
<feature type="domain" description="ABC transporter" evidence="11">
    <location>
        <begin position="12"/>
        <end position="251"/>
    </location>
</feature>
<evidence type="ECO:0000256" key="2">
    <source>
        <dbReference type="ARBA" id="ARBA00022448"/>
    </source>
</evidence>
<dbReference type="Gene3D" id="3.30.70.260">
    <property type="match status" value="1"/>
</dbReference>
<dbReference type="Gene3D" id="3.40.50.300">
    <property type="entry name" value="P-loop containing nucleotide triphosphate hydrolases"/>
    <property type="match status" value="1"/>
</dbReference>
<evidence type="ECO:0000313" key="13">
    <source>
        <dbReference type="Proteomes" id="UP000186919"/>
    </source>
</evidence>
<keyword evidence="3" id="KW-1003">Cell membrane</keyword>
<evidence type="ECO:0000256" key="4">
    <source>
        <dbReference type="ARBA" id="ARBA00022741"/>
    </source>
</evidence>
<comment type="similarity">
    <text evidence="1">Belongs to the ABC transporter superfamily.</text>
</comment>
<keyword evidence="5 12" id="KW-0067">ATP-binding</keyword>
<dbReference type="SMART" id="SM00930">
    <property type="entry name" value="NIL"/>
    <property type="match status" value="1"/>
</dbReference>
<evidence type="ECO:0000256" key="9">
    <source>
        <dbReference type="ARBA" id="ARBA00054718"/>
    </source>
</evidence>
<evidence type="ECO:0000259" key="11">
    <source>
        <dbReference type="PROSITE" id="PS50893"/>
    </source>
</evidence>
<dbReference type="PANTHER" id="PTHR43166:SF30">
    <property type="entry name" value="METHIONINE IMPORT ATP-BINDING PROTEIN METN"/>
    <property type="match status" value="1"/>
</dbReference>
<dbReference type="GO" id="GO:0006865">
    <property type="term" value="P:amino acid transport"/>
    <property type="evidence" value="ECO:0007669"/>
    <property type="project" value="UniProtKB-KW"/>
</dbReference>
<dbReference type="Pfam" id="PF09383">
    <property type="entry name" value="NIL"/>
    <property type="match status" value="1"/>
</dbReference>
<evidence type="ECO:0000256" key="10">
    <source>
        <dbReference type="ARBA" id="ARBA00063837"/>
    </source>
</evidence>
<sequence>MSGETTAAAPLIRFENVVKTFRVGKQTVTAVDDVSLDIKAGEVFAMIGYSGAGKSTLVRLINGLERPTSGRVVVDGADVSALGGRELRGLRTDIGMIFQQFNLFRSRTVAGNIAYPLRVAGWAAEKRKARVAELLEFVGLGDKSKSYPDQLSGGQKQRVGIARALATSPSVLLADEATSALDPETTGDVLRLLRAVNDEFGVTIVVITHEMDVVRAVADRVAVLADGKVVETGTVFDVFSAPQSEAGKRFAGTVLQNTPSGDDVVRISQRHKGKIISVEILEGVQIGPALARATQLGVRFEVVYGGITTLQSRSFGNLTLELDGPDDEVAQVISDLSAVTTVQQVRR</sequence>
<keyword evidence="7" id="KW-0029">Amino-acid transport</keyword>
<dbReference type="InterPro" id="IPR003593">
    <property type="entry name" value="AAA+_ATPase"/>
</dbReference>
<dbReference type="CDD" id="cd03258">
    <property type="entry name" value="ABC_MetN_methionine_transporter"/>
    <property type="match status" value="1"/>
</dbReference>
<comment type="function">
    <text evidence="9">Part of the ABC transporter FtsEX involved in cellular division. Has ATPase activity.</text>
</comment>
<dbReference type="GO" id="GO:0016887">
    <property type="term" value="F:ATP hydrolysis activity"/>
    <property type="evidence" value="ECO:0007669"/>
    <property type="project" value="InterPro"/>
</dbReference>
<name>A0A179V683_9MYCO</name>
<dbReference type="InterPro" id="IPR003439">
    <property type="entry name" value="ABC_transporter-like_ATP-bd"/>
</dbReference>
<dbReference type="InterPro" id="IPR050086">
    <property type="entry name" value="MetN_ABC_transporter-like"/>
</dbReference>
<dbReference type="InterPro" id="IPR045865">
    <property type="entry name" value="ACT-like_dom_sf"/>
</dbReference>
<protein>
    <submittedName>
        <fullName evidence="12">Methionine ABC transporter ATP-binding protein</fullName>
    </submittedName>
</protein>
<dbReference type="RefSeq" id="WP_064633600.1">
    <property type="nucleotide sequence ID" value="NZ_LQYE01000032.1"/>
</dbReference>
<dbReference type="InterPro" id="IPR018449">
    <property type="entry name" value="NIL_domain"/>
</dbReference>
<dbReference type="AlphaFoldDB" id="A0A179V683"/>
<dbReference type="InterPro" id="IPR041701">
    <property type="entry name" value="MetN_ABC"/>
</dbReference>
<evidence type="ECO:0000256" key="8">
    <source>
        <dbReference type="ARBA" id="ARBA00023136"/>
    </source>
</evidence>
<dbReference type="InterPro" id="IPR027417">
    <property type="entry name" value="P-loop_NTPase"/>
</dbReference>
<reference evidence="12 13" key="1">
    <citation type="submission" date="2016-01" db="EMBL/GenBank/DDBJ databases">
        <title>Mycobacterium immunogenum strain CD11_6 genome sequencing and assembly.</title>
        <authorList>
            <person name="Kaur G."/>
            <person name="Nair G.R."/>
            <person name="Mayilraj S."/>
        </authorList>
    </citation>
    <scope>NUCLEOTIDE SEQUENCE [LARGE SCALE GENOMIC DNA]</scope>
    <source>
        <strain evidence="12 13">CD11-6</strain>
    </source>
</reference>
<keyword evidence="4" id="KW-0547">Nucleotide-binding</keyword>
<dbReference type="SUPFAM" id="SSF52540">
    <property type="entry name" value="P-loop containing nucleoside triphosphate hydrolases"/>
    <property type="match status" value="1"/>
</dbReference>
<dbReference type="Proteomes" id="UP000186919">
    <property type="component" value="Unassembled WGS sequence"/>
</dbReference>
<dbReference type="SUPFAM" id="SSF55021">
    <property type="entry name" value="ACT-like"/>
    <property type="match status" value="1"/>
</dbReference>
<evidence type="ECO:0000256" key="6">
    <source>
        <dbReference type="ARBA" id="ARBA00022967"/>
    </source>
</evidence>
<dbReference type="GO" id="GO:0005524">
    <property type="term" value="F:ATP binding"/>
    <property type="evidence" value="ECO:0007669"/>
    <property type="project" value="UniProtKB-KW"/>
</dbReference>
<evidence type="ECO:0000256" key="5">
    <source>
        <dbReference type="ARBA" id="ARBA00022840"/>
    </source>
</evidence>
<evidence type="ECO:0000313" key="12">
    <source>
        <dbReference type="EMBL" id="OAT66553.1"/>
    </source>
</evidence>
<proteinExistence type="inferred from homology"/>
<dbReference type="PROSITE" id="PS50893">
    <property type="entry name" value="ABC_TRANSPORTER_2"/>
    <property type="match status" value="1"/>
</dbReference>
<evidence type="ECO:0000256" key="3">
    <source>
        <dbReference type="ARBA" id="ARBA00022475"/>
    </source>
</evidence>
<evidence type="ECO:0000256" key="1">
    <source>
        <dbReference type="ARBA" id="ARBA00005417"/>
    </source>
</evidence>
<keyword evidence="8" id="KW-0472">Membrane</keyword>
<dbReference type="PROSITE" id="PS00211">
    <property type="entry name" value="ABC_TRANSPORTER_1"/>
    <property type="match status" value="1"/>
</dbReference>
<dbReference type="Pfam" id="PF00005">
    <property type="entry name" value="ABC_tran"/>
    <property type="match status" value="1"/>
</dbReference>
<dbReference type="EMBL" id="LQYE01000032">
    <property type="protein sequence ID" value="OAT66553.1"/>
    <property type="molecule type" value="Genomic_DNA"/>
</dbReference>
<accession>A0A179V683</accession>
<comment type="subunit">
    <text evidence="10">Homodimer. Forms a membrane-associated complex with FtsX.</text>
</comment>
<dbReference type="GO" id="GO:0005886">
    <property type="term" value="C:plasma membrane"/>
    <property type="evidence" value="ECO:0007669"/>
    <property type="project" value="UniProtKB-ARBA"/>
</dbReference>
<gene>
    <name evidence="12" type="ORF">AWB85_17795</name>
</gene>
<organism evidence="12 13">
    <name type="scientific">Mycobacteroides immunogenum</name>
    <dbReference type="NCBI Taxonomy" id="83262"/>
    <lineage>
        <taxon>Bacteria</taxon>
        <taxon>Bacillati</taxon>
        <taxon>Actinomycetota</taxon>
        <taxon>Actinomycetes</taxon>
        <taxon>Mycobacteriales</taxon>
        <taxon>Mycobacteriaceae</taxon>
        <taxon>Mycobacteroides</taxon>
    </lineage>
</organism>
<dbReference type="SMART" id="SM00382">
    <property type="entry name" value="AAA"/>
    <property type="match status" value="1"/>
</dbReference>